<keyword evidence="1" id="KW-1133">Transmembrane helix</keyword>
<reference evidence="2 3" key="1">
    <citation type="journal article" date="2018" name="Sci. Rep.">
        <title>Genomic signatures of local adaptation to the degree of environmental predictability in rotifers.</title>
        <authorList>
            <person name="Franch-Gras L."/>
            <person name="Hahn C."/>
            <person name="Garcia-Roger E.M."/>
            <person name="Carmona M.J."/>
            <person name="Serra M."/>
            <person name="Gomez A."/>
        </authorList>
    </citation>
    <scope>NUCLEOTIDE SEQUENCE [LARGE SCALE GENOMIC DNA]</scope>
    <source>
        <strain evidence="2">HYR1</strain>
    </source>
</reference>
<dbReference type="Proteomes" id="UP000276133">
    <property type="component" value="Unassembled WGS sequence"/>
</dbReference>
<comment type="caution">
    <text evidence="2">The sequence shown here is derived from an EMBL/GenBank/DDBJ whole genome shotgun (WGS) entry which is preliminary data.</text>
</comment>
<name>A0A3M7RIK5_BRAPC</name>
<organism evidence="2 3">
    <name type="scientific">Brachionus plicatilis</name>
    <name type="common">Marine rotifer</name>
    <name type="synonym">Brachionus muelleri</name>
    <dbReference type="NCBI Taxonomy" id="10195"/>
    <lineage>
        <taxon>Eukaryota</taxon>
        <taxon>Metazoa</taxon>
        <taxon>Spiralia</taxon>
        <taxon>Gnathifera</taxon>
        <taxon>Rotifera</taxon>
        <taxon>Eurotatoria</taxon>
        <taxon>Monogononta</taxon>
        <taxon>Pseudotrocha</taxon>
        <taxon>Ploima</taxon>
        <taxon>Brachionidae</taxon>
        <taxon>Brachionus</taxon>
    </lineage>
</organism>
<dbReference type="EMBL" id="REGN01003293">
    <property type="protein sequence ID" value="RNA23403.1"/>
    <property type="molecule type" value="Genomic_DNA"/>
</dbReference>
<proteinExistence type="predicted"/>
<feature type="transmembrane region" description="Helical" evidence="1">
    <location>
        <begin position="30"/>
        <end position="52"/>
    </location>
</feature>
<keyword evidence="3" id="KW-1185">Reference proteome</keyword>
<protein>
    <submittedName>
        <fullName evidence="2">Uncharacterized protein</fullName>
    </submittedName>
</protein>
<evidence type="ECO:0000313" key="3">
    <source>
        <dbReference type="Proteomes" id="UP000276133"/>
    </source>
</evidence>
<gene>
    <name evidence="2" type="ORF">BpHYR1_050740</name>
</gene>
<evidence type="ECO:0000313" key="2">
    <source>
        <dbReference type="EMBL" id="RNA23403.1"/>
    </source>
</evidence>
<dbReference type="AlphaFoldDB" id="A0A3M7RIK5"/>
<accession>A0A3M7RIK5</accession>
<keyword evidence="1" id="KW-0472">Membrane</keyword>
<evidence type="ECO:0000256" key="1">
    <source>
        <dbReference type="SAM" id="Phobius"/>
    </source>
</evidence>
<keyword evidence="1" id="KW-0812">Transmembrane</keyword>
<sequence>MRNNCYRNLSFNYNRIFHYSNLDFELCEKIFGIIMFFIKIISRKFLLSMLHLKNEIKKRIKIKLEKIRLVLSLHSLITKRIFTDN</sequence>